<organism evidence="7 8">
    <name type="scientific">Aetokthonos hydrillicola Thurmond2011</name>
    <dbReference type="NCBI Taxonomy" id="2712845"/>
    <lineage>
        <taxon>Bacteria</taxon>
        <taxon>Bacillati</taxon>
        <taxon>Cyanobacteriota</taxon>
        <taxon>Cyanophyceae</taxon>
        <taxon>Nostocales</taxon>
        <taxon>Hapalosiphonaceae</taxon>
        <taxon>Aetokthonos</taxon>
    </lineage>
</organism>
<comment type="caution">
    <text evidence="7">The sequence shown here is derived from an EMBL/GenBank/DDBJ whole genome shotgun (WGS) entry which is preliminary data.</text>
</comment>
<dbReference type="Gene3D" id="3.40.50.300">
    <property type="entry name" value="P-loop containing nucleotide triphosphate hydrolases"/>
    <property type="match status" value="1"/>
</dbReference>
<dbReference type="Pfam" id="PF00350">
    <property type="entry name" value="Dynamin_N"/>
    <property type="match status" value="1"/>
</dbReference>
<evidence type="ECO:0000256" key="3">
    <source>
        <dbReference type="ARBA" id="ARBA00022801"/>
    </source>
</evidence>
<dbReference type="InterPro" id="IPR027417">
    <property type="entry name" value="P-loop_NTPase"/>
</dbReference>
<name>A0AAP5I717_9CYAN</name>
<comment type="subcellular location">
    <subcellularLocation>
        <location evidence="1">Membrane</location>
    </subcellularLocation>
</comment>
<keyword evidence="2" id="KW-0547">Nucleotide-binding</keyword>
<feature type="domain" description="Dynamin N-terminal" evidence="6">
    <location>
        <begin position="59"/>
        <end position="243"/>
    </location>
</feature>
<dbReference type="AlphaFoldDB" id="A0AAP5I717"/>
<sequence length="283" mass="31923">MTNNEQLLSDTLTILNNLFKVIDSLRGIFIDPDFQGSFQDLDNEYKQAIDKLENPTLSIVMIGLTSSGKSTIINALIGRKIAPTANEEKTAGILTIKHSDTSFLCINGKERGEALNDKSLYQIIETEMKEYAKNRNDQSLNRNDQSLMITVSVPLLFVCNPELLGLPPKIKVELIDLPGIRTSDDEDSINLFKEKGNKAFIIVALDYQNNTDEVKRKKLLTQLKPNLDLLNGKTDSLFFILNKFNLRKQEDEPLDTSIRKLQDSVRGCFKSQSELKIMLIAEP</sequence>
<evidence type="ECO:0000256" key="1">
    <source>
        <dbReference type="ARBA" id="ARBA00004370"/>
    </source>
</evidence>
<reference evidence="8" key="1">
    <citation type="journal article" date="2021" name="Science">
        <title>Hunting the eagle killer: A cyanobacterial neurotoxin causes vacuolar myelinopathy.</title>
        <authorList>
            <person name="Breinlinger S."/>
            <person name="Phillips T.J."/>
            <person name="Haram B.N."/>
            <person name="Mares J."/>
            <person name="Martinez Yerena J.A."/>
            <person name="Hrouzek P."/>
            <person name="Sobotka R."/>
            <person name="Henderson W.M."/>
            <person name="Schmieder P."/>
            <person name="Williams S.M."/>
            <person name="Lauderdale J.D."/>
            <person name="Wilde H.D."/>
            <person name="Gerrin W."/>
            <person name="Kust A."/>
            <person name="Washington J.W."/>
            <person name="Wagner C."/>
            <person name="Geier B."/>
            <person name="Liebeke M."/>
            <person name="Enke H."/>
            <person name="Niedermeyer T.H.J."/>
            <person name="Wilde S.B."/>
        </authorList>
    </citation>
    <scope>NUCLEOTIDE SEQUENCE [LARGE SCALE GENOMIC DNA]</scope>
    <source>
        <strain evidence="8">Thurmond2011</strain>
    </source>
</reference>
<gene>
    <name evidence="7" type="ORF">G7B40_007280</name>
</gene>
<dbReference type="PANTHER" id="PTHR10465">
    <property type="entry name" value="TRANSMEMBRANE GTPASE FZO1"/>
    <property type="match status" value="1"/>
</dbReference>
<keyword evidence="4" id="KW-0342">GTP-binding</keyword>
<protein>
    <submittedName>
        <fullName evidence="7">Dynamin family protein</fullName>
    </submittedName>
</protein>
<dbReference type="InterPro" id="IPR045063">
    <property type="entry name" value="Dynamin_N"/>
</dbReference>
<dbReference type="GO" id="GO:0016020">
    <property type="term" value="C:membrane"/>
    <property type="evidence" value="ECO:0007669"/>
    <property type="project" value="UniProtKB-SubCell"/>
</dbReference>
<dbReference type="InterPro" id="IPR027094">
    <property type="entry name" value="Mitofusin_fam"/>
</dbReference>
<proteinExistence type="predicted"/>
<dbReference type="SUPFAM" id="SSF52540">
    <property type="entry name" value="P-loop containing nucleoside triphosphate hydrolases"/>
    <property type="match status" value="1"/>
</dbReference>
<evidence type="ECO:0000313" key="7">
    <source>
        <dbReference type="EMBL" id="MDR9894373.1"/>
    </source>
</evidence>
<dbReference type="RefSeq" id="WP_208344278.1">
    <property type="nucleotide sequence ID" value="NZ_CAWQFN010000489.1"/>
</dbReference>
<evidence type="ECO:0000313" key="8">
    <source>
        <dbReference type="Proteomes" id="UP000667802"/>
    </source>
</evidence>
<dbReference type="GO" id="GO:0005525">
    <property type="term" value="F:GTP binding"/>
    <property type="evidence" value="ECO:0007669"/>
    <property type="project" value="UniProtKB-KW"/>
</dbReference>
<dbReference type="Proteomes" id="UP000667802">
    <property type="component" value="Unassembled WGS sequence"/>
</dbReference>
<keyword evidence="8" id="KW-1185">Reference proteome</keyword>
<accession>A0AAP5I717</accession>
<dbReference type="GO" id="GO:0008053">
    <property type="term" value="P:mitochondrial fusion"/>
    <property type="evidence" value="ECO:0007669"/>
    <property type="project" value="TreeGrafter"/>
</dbReference>
<keyword evidence="3" id="KW-0378">Hydrolase</keyword>
<evidence type="ECO:0000256" key="2">
    <source>
        <dbReference type="ARBA" id="ARBA00022741"/>
    </source>
</evidence>
<dbReference type="PANTHER" id="PTHR10465:SF0">
    <property type="entry name" value="SARCALUMENIN"/>
    <property type="match status" value="1"/>
</dbReference>
<dbReference type="EMBL" id="JAALHA020000002">
    <property type="protein sequence ID" value="MDR9894373.1"/>
    <property type="molecule type" value="Genomic_DNA"/>
</dbReference>
<evidence type="ECO:0000256" key="5">
    <source>
        <dbReference type="ARBA" id="ARBA00023136"/>
    </source>
</evidence>
<dbReference type="GO" id="GO:0003924">
    <property type="term" value="F:GTPase activity"/>
    <property type="evidence" value="ECO:0007669"/>
    <property type="project" value="InterPro"/>
</dbReference>
<keyword evidence="5" id="KW-0472">Membrane</keyword>
<evidence type="ECO:0000259" key="6">
    <source>
        <dbReference type="Pfam" id="PF00350"/>
    </source>
</evidence>
<evidence type="ECO:0000256" key="4">
    <source>
        <dbReference type="ARBA" id="ARBA00023134"/>
    </source>
</evidence>